<dbReference type="Pfam" id="PF12234">
    <property type="entry name" value="Rav1p_C"/>
    <property type="match status" value="1"/>
</dbReference>
<feature type="domain" description="RAVE complex protein Rav1 C-terminal" evidence="1">
    <location>
        <begin position="572"/>
        <end position="1206"/>
    </location>
</feature>
<comment type="caution">
    <text evidence="2">The sequence shown here is derived from an EMBL/GenBank/DDBJ whole genome shotgun (WGS) entry which is preliminary data.</text>
</comment>
<dbReference type="Gene3D" id="2.130.10.10">
    <property type="entry name" value="YVTN repeat-like/Quinoprotein amine dehydrogenase"/>
    <property type="match status" value="2"/>
</dbReference>
<accession>A0A8H7Y9X2</accession>
<gene>
    <name evidence="2" type="ORF">JR316_000682</name>
</gene>
<dbReference type="InterPro" id="IPR015943">
    <property type="entry name" value="WD40/YVTN_repeat-like_dom_sf"/>
</dbReference>
<dbReference type="PANTHER" id="PTHR13950">
    <property type="entry name" value="RABCONNECTIN-RELATED"/>
    <property type="match status" value="1"/>
</dbReference>
<organism evidence="2">
    <name type="scientific">Psilocybe cubensis</name>
    <name type="common">Psychedelic mushroom</name>
    <name type="synonym">Stropharia cubensis</name>
    <dbReference type="NCBI Taxonomy" id="181762"/>
    <lineage>
        <taxon>Eukaryota</taxon>
        <taxon>Fungi</taxon>
        <taxon>Dikarya</taxon>
        <taxon>Basidiomycota</taxon>
        <taxon>Agaricomycotina</taxon>
        <taxon>Agaricomycetes</taxon>
        <taxon>Agaricomycetidae</taxon>
        <taxon>Agaricales</taxon>
        <taxon>Agaricineae</taxon>
        <taxon>Strophariaceae</taxon>
        <taxon>Psilocybe</taxon>
    </lineage>
</organism>
<reference evidence="2" key="1">
    <citation type="submission" date="2021-02" db="EMBL/GenBank/DDBJ databases">
        <title>Psilocybe cubensis genome.</title>
        <authorList>
            <person name="Mckernan K.J."/>
            <person name="Crawford S."/>
            <person name="Trippe A."/>
            <person name="Kane L.T."/>
            <person name="Mclaughlin S."/>
        </authorList>
    </citation>
    <scope>NUCLEOTIDE SEQUENCE [LARGE SCALE GENOMIC DNA]</scope>
    <source>
        <strain evidence="2">MGC-MH-2018</strain>
    </source>
</reference>
<dbReference type="InterPro" id="IPR022033">
    <property type="entry name" value="Rav1p_C"/>
</dbReference>
<evidence type="ECO:0000259" key="1">
    <source>
        <dbReference type="Pfam" id="PF12234"/>
    </source>
</evidence>
<dbReference type="OrthoDB" id="342131at2759"/>
<dbReference type="GO" id="GO:0043291">
    <property type="term" value="C:RAVE complex"/>
    <property type="evidence" value="ECO:0007669"/>
    <property type="project" value="TreeGrafter"/>
</dbReference>
<dbReference type="PANTHER" id="PTHR13950:SF9">
    <property type="entry name" value="RABCONNECTIN-3A"/>
    <property type="match status" value="1"/>
</dbReference>
<dbReference type="GO" id="GO:0007035">
    <property type="term" value="P:vacuolar acidification"/>
    <property type="evidence" value="ECO:0007669"/>
    <property type="project" value="TreeGrafter"/>
</dbReference>
<dbReference type="SUPFAM" id="SSF50978">
    <property type="entry name" value="WD40 repeat-like"/>
    <property type="match status" value="1"/>
</dbReference>
<dbReference type="InterPro" id="IPR052208">
    <property type="entry name" value="DmX-like/RAVE_component"/>
</dbReference>
<sequence>MLGIHQTLTGYPAEGVQYLVRGRDAFLLYPSADAVIILNAHTLALVRVLAFWEAFPGLRHCGEKISCLSVDSGMKLIVASMKSKLAAWSLSDIQEGTWRIHSTLVLPEGHNVMTLDNKAGLLAVGCEKQLSIYTLVLENELPTWSKKWTVGTPTPILLNFAPSLMYIATASKKDNSVRLYSTTSGLQTQIIPHPLPVLKISWRRSQATSRDDFILYSVTSDATLRIFFPVLDAPDYLQLHASLDIYASLPLHVVNQLKSSESSVFWLDRRATEKVLDYVLLDSAQVDEAHKKRIKEIKDDGWDLFLRILTDGSIVVTGVANIDRRPPTLLQHFTLQQSQPSIFSTPPTYLYVLPNPDPSLLTMITTPPLMSLDLSPLTFFDARSQGLKIKSSCLERIAEEECEIIRFIRTPEGRGVGALRSGGRGEAWQIHERGTKLVRANTWDQADFVVVLAHGKQFVTYTKSSCSLILHSSPPQTILVPSLESLFTIPSPSLYEFIIGVTTDFTIIQFEVTGLPSLSVIGRQQLPLAHTPKFILPVDPMAWGHTQDWAGHDVLLSISEDGEIAFWVPEITADGSWRCTGKVRTGRTGFRKVRCSSAKKTVLIVGSESGDELTIWDSTESEFASGLEYCKNYRELILDLDWSSTPDKQSILAVGYEHRVDILCQQRMTYFSEVPDPGWALCRTIDITGLTPYPISDSIWLAHGSFLIAAGQQMYLYSEPPPTKDLPTFGEESLFEYVARQNGPLDDYHPQMMLQCLIWDKTELVKDVIVNLARFLIPGISDGRTTALPHLPVDRFLKKNNRTQILVNKRRYNQLFDDTSLPIDDDIYFSRPLITRLIEKLESRPLPNLSANEQAHLIVLIQTTLEIDEQRRALDSNGLRYLISMRSFYIINRRASSQETGADRSSKSARRERLRYRDMVWAFHSESQELLLEASIASCNGKMTWSDTRALGIALWMNSGETFKSHIEAVARNEYMVGENRDPTTCSLLYFALGKYKLVHGLWRQAAWHKEQNAMLKFLSNDFSQERWRTAAQKNAFALLSKQRFEYAAAFFLLGGSLKGAVNVCLKQLGDFQLAIALARIVEQGTEGPILKEIITNTVLPIAFASGNRWLGSWAFWILHRRDLSVRILLTPLQDIASAFNVHVTEIGEPHYDDPGLALLFSQLRSKTLQAAKGTSEISGRAEFNFVLQMARVFCRMGCHALALDLVSSWSFARPSTPPREEKSLNHPAIAFPTPLFPLGPALKRRASILIDMDIVSLPPTRKASPTEEPSLNSLPIETIQEESDLFARKAGLGNLMKSAKHDVNVPEFDMDAFF</sequence>
<proteinExistence type="predicted"/>
<dbReference type="InterPro" id="IPR036322">
    <property type="entry name" value="WD40_repeat_dom_sf"/>
</dbReference>
<protein>
    <recommendedName>
        <fullName evidence="1">RAVE complex protein Rav1 C-terminal domain-containing protein</fullName>
    </recommendedName>
</protein>
<name>A0A8H7Y9X2_PSICU</name>
<evidence type="ECO:0000313" key="2">
    <source>
        <dbReference type="EMBL" id="KAG5174024.1"/>
    </source>
</evidence>
<dbReference type="EMBL" id="JAFIQS010000001">
    <property type="protein sequence ID" value="KAG5174024.1"/>
    <property type="molecule type" value="Genomic_DNA"/>
</dbReference>